<keyword evidence="4" id="KW-1133">Transmembrane helix</keyword>
<feature type="transmembrane region" description="Helical" evidence="4">
    <location>
        <begin position="238"/>
        <end position="258"/>
    </location>
</feature>
<reference evidence="7 8" key="1">
    <citation type="submission" date="2018-01" db="EMBL/GenBank/DDBJ databases">
        <title>Whole genome analyses suggest that Burkholderia sensu lato contains two further novel genera in the rhizoxinica-symbiotica group Mycetohabitans gen. nov., and Trinickia gen. nov.: implications for the evolution of diazotrophy and nodulation in the Burkholderiaceae.</title>
        <authorList>
            <person name="Estrada-de los Santos P."/>
            <person name="Palmer M."/>
            <person name="Chavez-Ramirez B."/>
            <person name="Beukes C."/>
            <person name="Steenkamp E.T."/>
            <person name="Hirsch A.M."/>
            <person name="Manyaka P."/>
            <person name="Maluk M."/>
            <person name="Lafos M."/>
            <person name="Crook M."/>
            <person name="Gross E."/>
            <person name="Simon M.F."/>
            <person name="Bueno dos Reis Junior F."/>
            <person name="Poole P.S."/>
            <person name="Venter S.N."/>
            <person name="James E.K."/>
        </authorList>
    </citation>
    <scope>NUCLEOTIDE SEQUENCE [LARGE SCALE GENOMIC DNA]</scope>
    <source>
        <strain evidence="7 8">WSM 3937</strain>
    </source>
</reference>
<dbReference type="OrthoDB" id="9813903at2"/>
<dbReference type="InterPro" id="IPR050469">
    <property type="entry name" value="Diguanylate_Cyclase"/>
</dbReference>
<keyword evidence="3" id="KW-0175">Coiled coil</keyword>
<dbReference type="FunFam" id="3.30.70.270:FF:000001">
    <property type="entry name" value="Diguanylate cyclase domain protein"/>
    <property type="match status" value="1"/>
</dbReference>
<dbReference type="InterPro" id="IPR000160">
    <property type="entry name" value="GGDEF_dom"/>
</dbReference>
<evidence type="ECO:0000259" key="5">
    <source>
        <dbReference type="PROSITE" id="PS50887"/>
    </source>
</evidence>
<evidence type="ECO:0000313" key="6">
    <source>
        <dbReference type="EMBL" id="CAB3710068.1"/>
    </source>
</evidence>
<sequence>MSTTFSIEEPPRIIAALTRLYSVFLVIGFALVPAYLIAYLAFFQDPSLKFENHIFHEVAIAAATLEGLFVTYVTWRCYLSSGEPLLRWLTLGFLGFVLVYLPHGAFTGMAHHNIWLFLLYGPASRLVMSVLLLAGLLSYHRVPDPVDRRSKPLPWLLAIAAFVVIDVAVGVVANSPIAGDLWVRLSMEGGALVFSTLNVVALMLRRIRSPLMLIYGISITSFALASLAFILGKPWNHMWWLAHAIFAAGFFVLSYGVVQAFRTTQSFSAIYSQEELMARLAEAMARTESALQELQRTNHKLEHLASTDPLTGAANRREFIQQVEVEIARARRDGAPFSLLALDLDHFKLINDNYGHQVGDEVLQRFVQKCLDAIRPYDGVARVGGEEFMVLLPKAALEVARSIAERVRGAVATEELYTGTGRAVAVTVSVGISEFGRDGDTIDTLLRVADERLYRAKHSGRNRVVAA</sequence>
<dbReference type="PROSITE" id="PS50887">
    <property type="entry name" value="GGDEF"/>
    <property type="match status" value="1"/>
</dbReference>
<dbReference type="EC" id="2.7.7.65" evidence="1"/>
<dbReference type="Proteomes" id="UP000494205">
    <property type="component" value="Unassembled WGS sequence"/>
</dbReference>
<reference evidence="6 9" key="2">
    <citation type="submission" date="2020-04" db="EMBL/GenBank/DDBJ databases">
        <authorList>
            <person name="De Canck E."/>
        </authorList>
    </citation>
    <scope>NUCLEOTIDE SEQUENCE [LARGE SCALE GENOMIC DNA]</scope>
    <source>
        <strain evidence="6 9">LMG 27174</strain>
    </source>
</reference>
<dbReference type="AlphaFoldDB" id="A0A2N7WJ09"/>
<dbReference type="EMBL" id="PNXY01000013">
    <property type="protein sequence ID" value="PMS29344.1"/>
    <property type="molecule type" value="Genomic_DNA"/>
</dbReference>
<feature type="transmembrane region" description="Helical" evidence="4">
    <location>
        <begin position="20"/>
        <end position="42"/>
    </location>
</feature>
<dbReference type="RefSeq" id="WP_102633752.1">
    <property type="nucleotide sequence ID" value="NZ_CADIJZ010000015.1"/>
</dbReference>
<protein>
    <recommendedName>
        <fullName evidence="1">diguanylate cyclase</fullName>
        <ecNumber evidence="1">2.7.7.65</ecNumber>
    </recommendedName>
</protein>
<comment type="catalytic activity">
    <reaction evidence="2">
        <text>2 GTP = 3',3'-c-di-GMP + 2 diphosphate</text>
        <dbReference type="Rhea" id="RHEA:24898"/>
        <dbReference type="ChEBI" id="CHEBI:33019"/>
        <dbReference type="ChEBI" id="CHEBI:37565"/>
        <dbReference type="ChEBI" id="CHEBI:58805"/>
        <dbReference type="EC" id="2.7.7.65"/>
    </reaction>
</comment>
<organism evidence="6 9">
    <name type="scientific">Paraburkholderia rhynchosiae</name>
    <dbReference type="NCBI Taxonomy" id="487049"/>
    <lineage>
        <taxon>Bacteria</taxon>
        <taxon>Pseudomonadati</taxon>
        <taxon>Pseudomonadota</taxon>
        <taxon>Betaproteobacteria</taxon>
        <taxon>Burkholderiales</taxon>
        <taxon>Burkholderiaceae</taxon>
        <taxon>Paraburkholderia</taxon>
    </lineage>
</organism>
<keyword evidence="4" id="KW-0472">Membrane</keyword>
<proteinExistence type="predicted"/>
<keyword evidence="8" id="KW-1185">Reference proteome</keyword>
<dbReference type="Gene3D" id="3.30.70.270">
    <property type="match status" value="1"/>
</dbReference>
<feature type="transmembrane region" description="Helical" evidence="4">
    <location>
        <begin position="185"/>
        <end position="204"/>
    </location>
</feature>
<feature type="domain" description="GGDEF" evidence="5">
    <location>
        <begin position="335"/>
        <end position="467"/>
    </location>
</feature>
<evidence type="ECO:0000256" key="2">
    <source>
        <dbReference type="ARBA" id="ARBA00034247"/>
    </source>
</evidence>
<dbReference type="SMART" id="SM00267">
    <property type="entry name" value="GGDEF"/>
    <property type="match status" value="1"/>
</dbReference>
<gene>
    <name evidence="7" type="ORF">C0Z16_19485</name>
    <name evidence="6" type="ORF">LMG27174_04184</name>
</gene>
<dbReference type="Pfam" id="PF00990">
    <property type="entry name" value="GGDEF"/>
    <property type="match status" value="1"/>
</dbReference>
<feature type="transmembrane region" description="Helical" evidence="4">
    <location>
        <begin position="152"/>
        <end position="173"/>
    </location>
</feature>
<dbReference type="EMBL" id="CADIJZ010000015">
    <property type="protein sequence ID" value="CAB3710068.1"/>
    <property type="molecule type" value="Genomic_DNA"/>
</dbReference>
<dbReference type="PANTHER" id="PTHR45138:SF9">
    <property type="entry name" value="DIGUANYLATE CYCLASE DGCM-RELATED"/>
    <property type="match status" value="1"/>
</dbReference>
<name>A0A2N7WJ09_9BURK</name>
<dbReference type="NCBIfam" id="TIGR00254">
    <property type="entry name" value="GGDEF"/>
    <property type="match status" value="1"/>
</dbReference>
<feature type="transmembrane region" description="Helical" evidence="4">
    <location>
        <begin position="54"/>
        <end position="73"/>
    </location>
</feature>
<dbReference type="SUPFAM" id="SSF55073">
    <property type="entry name" value="Nucleotide cyclase"/>
    <property type="match status" value="1"/>
</dbReference>
<dbReference type="GO" id="GO:0052621">
    <property type="term" value="F:diguanylate cyclase activity"/>
    <property type="evidence" value="ECO:0007669"/>
    <property type="project" value="UniProtKB-EC"/>
</dbReference>
<accession>A0A2N7WJ09</accession>
<evidence type="ECO:0000256" key="3">
    <source>
        <dbReference type="SAM" id="Coils"/>
    </source>
</evidence>
<evidence type="ECO:0000256" key="1">
    <source>
        <dbReference type="ARBA" id="ARBA00012528"/>
    </source>
</evidence>
<feature type="transmembrane region" description="Helical" evidence="4">
    <location>
        <begin position="211"/>
        <end position="232"/>
    </location>
</feature>
<evidence type="ECO:0000256" key="4">
    <source>
        <dbReference type="SAM" id="Phobius"/>
    </source>
</evidence>
<dbReference type="InterPro" id="IPR043128">
    <property type="entry name" value="Rev_trsase/Diguanyl_cyclase"/>
</dbReference>
<keyword evidence="4" id="KW-0812">Transmembrane</keyword>
<feature type="transmembrane region" description="Helical" evidence="4">
    <location>
        <begin position="114"/>
        <end position="140"/>
    </location>
</feature>
<dbReference type="InterPro" id="IPR029787">
    <property type="entry name" value="Nucleotide_cyclase"/>
</dbReference>
<evidence type="ECO:0000313" key="8">
    <source>
        <dbReference type="Proteomes" id="UP000235659"/>
    </source>
</evidence>
<evidence type="ECO:0000313" key="7">
    <source>
        <dbReference type="EMBL" id="PMS29344.1"/>
    </source>
</evidence>
<dbReference type="CDD" id="cd01949">
    <property type="entry name" value="GGDEF"/>
    <property type="match status" value="1"/>
</dbReference>
<feature type="coiled-coil region" evidence="3">
    <location>
        <begin position="273"/>
        <end position="304"/>
    </location>
</feature>
<dbReference type="PANTHER" id="PTHR45138">
    <property type="entry name" value="REGULATORY COMPONENTS OF SENSORY TRANSDUCTION SYSTEM"/>
    <property type="match status" value="1"/>
</dbReference>
<evidence type="ECO:0000313" key="9">
    <source>
        <dbReference type="Proteomes" id="UP000494205"/>
    </source>
</evidence>
<feature type="transmembrane region" description="Helical" evidence="4">
    <location>
        <begin position="85"/>
        <end position="102"/>
    </location>
</feature>
<dbReference type="Proteomes" id="UP000235659">
    <property type="component" value="Unassembled WGS sequence"/>
</dbReference>